<comment type="subunit">
    <text evidence="6">Component of the oligosaccharyltransferase (OST) complex.</text>
</comment>
<name>A0A9W9FZ15_9EURO</name>
<dbReference type="Proteomes" id="UP001149165">
    <property type="component" value="Unassembled WGS sequence"/>
</dbReference>
<dbReference type="InterPro" id="IPR007915">
    <property type="entry name" value="TMEM258/Ost5"/>
</dbReference>
<feature type="transmembrane region" description="Helical" evidence="6">
    <location>
        <begin position="25"/>
        <end position="44"/>
    </location>
</feature>
<dbReference type="EMBL" id="JAPQKH010000003">
    <property type="protein sequence ID" value="KAJ5109104.1"/>
    <property type="molecule type" value="Genomic_DNA"/>
</dbReference>
<gene>
    <name evidence="7" type="ORF">N7456_005779</name>
</gene>
<evidence type="ECO:0000256" key="4">
    <source>
        <dbReference type="ARBA" id="ARBA00022989"/>
    </source>
</evidence>
<proteinExistence type="inferred from homology"/>
<dbReference type="Pfam" id="PF05251">
    <property type="entry name" value="Ost5"/>
    <property type="match status" value="1"/>
</dbReference>
<keyword evidence="4 6" id="KW-1133">Transmembrane helix</keyword>
<dbReference type="AlphaFoldDB" id="A0A9W9FZ15"/>
<evidence type="ECO:0000256" key="5">
    <source>
        <dbReference type="ARBA" id="ARBA00023136"/>
    </source>
</evidence>
<keyword evidence="5 6" id="KW-0472">Membrane</keyword>
<comment type="caution">
    <text evidence="7">The sequence shown here is derived from an EMBL/GenBank/DDBJ whole genome shotgun (WGS) entry which is preliminary data.</text>
</comment>
<organism evidence="7 8">
    <name type="scientific">Penicillium angulare</name>
    <dbReference type="NCBI Taxonomy" id="116970"/>
    <lineage>
        <taxon>Eukaryota</taxon>
        <taxon>Fungi</taxon>
        <taxon>Dikarya</taxon>
        <taxon>Ascomycota</taxon>
        <taxon>Pezizomycotina</taxon>
        <taxon>Eurotiomycetes</taxon>
        <taxon>Eurotiomycetidae</taxon>
        <taxon>Eurotiales</taxon>
        <taxon>Aspergillaceae</taxon>
        <taxon>Penicillium</taxon>
    </lineage>
</organism>
<evidence type="ECO:0000256" key="6">
    <source>
        <dbReference type="RuleBase" id="RU367008"/>
    </source>
</evidence>
<keyword evidence="3 6" id="KW-0812">Transmembrane</keyword>
<evidence type="ECO:0000256" key="2">
    <source>
        <dbReference type="ARBA" id="ARBA00009825"/>
    </source>
</evidence>
<comment type="subcellular location">
    <subcellularLocation>
        <location evidence="1 6">Membrane</location>
        <topology evidence="1 6">Multi-pass membrane protein</topology>
    </subcellularLocation>
</comment>
<accession>A0A9W9FZ15</accession>
<feature type="transmembrane region" description="Helical" evidence="6">
    <location>
        <begin position="51"/>
        <end position="76"/>
    </location>
</feature>
<keyword evidence="8" id="KW-1185">Reference proteome</keyword>
<comment type="similarity">
    <text evidence="2 6">Belongs to the OST5 family.</text>
</comment>
<protein>
    <recommendedName>
        <fullName evidence="6">Dolichyl-diphosphooligosaccharide-protein glycosyltransferase subunit OST5</fullName>
    </recommendedName>
</protein>
<sequence>MSLNQVWEAASATPFQPIVAKDSQFTIGFSLLVIAVITTGLFGLNRSLASIFTLGIPASLALGFGAVFTICAAGVYV</sequence>
<comment type="function">
    <text evidence="6">Subunit of the oligosaccharyl transferase (OST) complex that catalyzes the initial transfer of a defined glycan (Glc(3)Man(9)GlcNAc(2) in eukaryotes) from the lipid carrier dolichol-pyrophosphate to an asparagine residue within an Asn-X-Ser/Thr consensus motif in nascent polypeptide chains, the first step in protein N-glycosylation. N-glycosylation occurs cotranslationally and the complex associates with the Sec61 complex at the channel-forming translocon complex that mediates protein translocation across the endoplasmic reticulum (ER). All subunits are required for a maximal enzyme activity.</text>
</comment>
<reference evidence="7" key="1">
    <citation type="submission" date="2022-11" db="EMBL/GenBank/DDBJ databases">
        <authorList>
            <person name="Petersen C."/>
        </authorList>
    </citation>
    <scope>NUCLEOTIDE SEQUENCE</scope>
    <source>
        <strain evidence="7">IBT 30069</strain>
    </source>
</reference>
<dbReference type="GO" id="GO:0006487">
    <property type="term" value="P:protein N-linked glycosylation"/>
    <property type="evidence" value="ECO:0007669"/>
    <property type="project" value="UniProtKB-UniRule"/>
</dbReference>
<evidence type="ECO:0000313" key="7">
    <source>
        <dbReference type="EMBL" id="KAJ5109104.1"/>
    </source>
</evidence>
<evidence type="ECO:0000313" key="8">
    <source>
        <dbReference type="Proteomes" id="UP001149165"/>
    </source>
</evidence>
<evidence type="ECO:0000256" key="1">
    <source>
        <dbReference type="ARBA" id="ARBA00004141"/>
    </source>
</evidence>
<evidence type="ECO:0000256" key="3">
    <source>
        <dbReference type="ARBA" id="ARBA00022692"/>
    </source>
</evidence>
<dbReference type="GO" id="GO:0008250">
    <property type="term" value="C:oligosaccharyltransferase complex"/>
    <property type="evidence" value="ECO:0007669"/>
    <property type="project" value="UniProtKB-UniRule"/>
</dbReference>
<reference evidence="7" key="2">
    <citation type="journal article" date="2023" name="IMA Fungus">
        <title>Comparative genomic study of the Penicillium genus elucidates a diverse pangenome and 15 lateral gene transfer events.</title>
        <authorList>
            <person name="Petersen C."/>
            <person name="Sorensen T."/>
            <person name="Nielsen M.R."/>
            <person name="Sondergaard T.E."/>
            <person name="Sorensen J.L."/>
            <person name="Fitzpatrick D.A."/>
            <person name="Frisvad J.C."/>
            <person name="Nielsen K.L."/>
        </authorList>
    </citation>
    <scope>NUCLEOTIDE SEQUENCE</scope>
    <source>
        <strain evidence="7">IBT 30069</strain>
    </source>
</reference>
<dbReference type="OrthoDB" id="5371169at2759"/>